<dbReference type="Pfam" id="PF07734">
    <property type="entry name" value="FBA_1"/>
    <property type="match status" value="1"/>
</dbReference>
<dbReference type="EMBL" id="CM031816">
    <property type="protein sequence ID" value="KAG6645961.1"/>
    <property type="molecule type" value="Genomic_DNA"/>
</dbReference>
<dbReference type="InterPro" id="IPR036047">
    <property type="entry name" value="F-box-like_dom_sf"/>
</dbReference>
<dbReference type="InterPro" id="IPR001810">
    <property type="entry name" value="F-box_dom"/>
</dbReference>
<dbReference type="InterPro" id="IPR017451">
    <property type="entry name" value="F-box-assoc_interact_dom"/>
</dbReference>
<dbReference type="Proteomes" id="UP000811609">
    <property type="component" value="Chromosome 8"/>
</dbReference>
<dbReference type="Gene3D" id="1.20.1280.50">
    <property type="match status" value="1"/>
</dbReference>
<comment type="caution">
    <text evidence="2">The sequence shown here is derived from an EMBL/GenBank/DDBJ whole genome shotgun (WGS) entry which is preliminary data.</text>
</comment>
<feature type="domain" description="F-box" evidence="1">
    <location>
        <begin position="1"/>
        <end position="45"/>
    </location>
</feature>
<dbReference type="PROSITE" id="PS50181">
    <property type="entry name" value="FBOX"/>
    <property type="match status" value="1"/>
</dbReference>
<dbReference type="Pfam" id="PF00646">
    <property type="entry name" value="F-box"/>
    <property type="match status" value="1"/>
</dbReference>
<dbReference type="AlphaFoldDB" id="A0A8T1PX15"/>
<dbReference type="PANTHER" id="PTHR31672:SF13">
    <property type="entry name" value="F-BOX PROTEIN CPR30-LIKE"/>
    <property type="match status" value="1"/>
</dbReference>
<dbReference type="SUPFAM" id="SSF81383">
    <property type="entry name" value="F-box domain"/>
    <property type="match status" value="1"/>
</dbReference>
<dbReference type="InterPro" id="IPR050796">
    <property type="entry name" value="SCF_F-box_component"/>
</dbReference>
<organism evidence="2 3">
    <name type="scientific">Carya illinoinensis</name>
    <name type="common">Pecan</name>
    <dbReference type="NCBI Taxonomy" id="32201"/>
    <lineage>
        <taxon>Eukaryota</taxon>
        <taxon>Viridiplantae</taxon>
        <taxon>Streptophyta</taxon>
        <taxon>Embryophyta</taxon>
        <taxon>Tracheophyta</taxon>
        <taxon>Spermatophyta</taxon>
        <taxon>Magnoliopsida</taxon>
        <taxon>eudicotyledons</taxon>
        <taxon>Gunneridae</taxon>
        <taxon>Pentapetalae</taxon>
        <taxon>rosids</taxon>
        <taxon>fabids</taxon>
        <taxon>Fagales</taxon>
        <taxon>Juglandaceae</taxon>
        <taxon>Carya</taxon>
    </lineage>
</organism>
<gene>
    <name evidence="2" type="ORF">CIPAW_08G159400</name>
</gene>
<reference evidence="2" key="1">
    <citation type="submission" date="2020-12" db="EMBL/GenBank/DDBJ databases">
        <title>WGS assembly of Carya illinoinensis cv. Pawnee.</title>
        <authorList>
            <person name="Platts A."/>
            <person name="Shu S."/>
            <person name="Wright S."/>
            <person name="Barry K."/>
            <person name="Edger P."/>
            <person name="Pires J.C."/>
            <person name="Schmutz J."/>
        </authorList>
    </citation>
    <scope>NUCLEOTIDE SEQUENCE</scope>
    <source>
        <tissue evidence="2">Leaf</tissue>
    </source>
</reference>
<dbReference type="SMART" id="SM00256">
    <property type="entry name" value="FBOX"/>
    <property type="match status" value="1"/>
</dbReference>
<protein>
    <recommendedName>
        <fullName evidence="1">F-box domain-containing protein</fullName>
    </recommendedName>
</protein>
<dbReference type="OrthoDB" id="1867629at2759"/>
<evidence type="ECO:0000259" key="1">
    <source>
        <dbReference type="PROSITE" id="PS50181"/>
    </source>
</evidence>
<dbReference type="InterPro" id="IPR006527">
    <property type="entry name" value="F-box-assoc_dom_typ1"/>
</dbReference>
<dbReference type="PANTHER" id="PTHR31672">
    <property type="entry name" value="BNACNNG10540D PROTEIN"/>
    <property type="match status" value="1"/>
</dbReference>
<evidence type="ECO:0000313" key="3">
    <source>
        <dbReference type="Proteomes" id="UP000811609"/>
    </source>
</evidence>
<accession>A0A8T1PX15</accession>
<sequence>MAKKLPEDVVFQTLLSLPVVSLLRFKCVCKSWYALITRPDFIREHILHHRSPSKKNKNALFLLDRIDKTTNDHLLSTLSYQTLRVSLTQPLPPPYSGIDEQFNVFVVGSCDGLICLSDASAWKIVLWNPATKETNVVPESRFHHLPSNYCSYSNAVGFGFDSKTNDYKIIRILRLVNSDPSGPYYESDLYSLSTNSWKLVQSQPWFDVPYFFIYDGLMGTRTYTNGMASWRAQGDCEDILSFDMSKEVFLRTPMPAESAIGSGLYDWRDMFVLNESVALAFRIPNEEQSEVCFHIWLLGEFGAEESWRKIYTLGPLTGFDIVLGFWKDNALFLESADGRLFLYDSSSKEMNHLQIDGAPMTLQLMTFMETLISVKGGDETEEQDNS</sequence>
<proteinExistence type="predicted"/>
<evidence type="ECO:0000313" key="2">
    <source>
        <dbReference type="EMBL" id="KAG6645961.1"/>
    </source>
</evidence>
<keyword evidence="3" id="KW-1185">Reference proteome</keyword>
<dbReference type="NCBIfam" id="TIGR01640">
    <property type="entry name" value="F_box_assoc_1"/>
    <property type="match status" value="1"/>
</dbReference>
<name>A0A8T1PX15_CARIL</name>